<dbReference type="EMBL" id="BMAW01081958">
    <property type="protein sequence ID" value="GFU27013.1"/>
    <property type="molecule type" value="Genomic_DNA"/>
</dbReference>
<dbReference type="AlphaFoldDB" id="A0A8X6QHK3"/>
<dbReference type="Proteomes" id="UP000887013">
    <property type="component" value="Unassembled WGS sequence"/>
</dbReference>
<name>A0A8X6QHK3_NEPPI</name>
<reference evidence="1" key="1">
    <citation type="submission" date="2020-08" db="EMBL/GenBank/DDBJ databases">
        <title>Multicomponent nature underlies the extraordinary mechanical properties of spider dragline silk.</title>
        <authorList>
            <person name="Kono N."/>
            <person name="Nakamura H."/>
            <person name="Mori M."/>
            <person name="Yoshida Y."/>
            <person name="Ohtoshi R."/>
            <person name="Malay A.D."/>
            <person name="Moran D.A.P."/>
            <person name="Tomita M."/>
            <person name="Numata K."/>
            <person name="Arakawa K."/>
        </authorList>
    </citation>
    <scope>NUCLEOTIDE SEQUENCE</scope>
</reference>
<keyword evidence="2" id="KW-1185">Reference proteome</keyword>
<protein>
    <submittedName>
        <fullName evidence="1">Uncharacterized protein</fullName>
    </submittedName>
</protein>
<gene>
    <name evidence="1" type="ORF">NPIL_703271</name>
</gene>
<accession>A0A8X6QHK3</accession>
<evidence type="ECO:0000313" key="1">
    <source>
        <dbReference type="EMBL" id="GFU27013.1"/>
    </source>
</evidence>
<evidence type="ECO:0000313" key="2">
    <source>
        <dbReference type="Proteomes" id="UP000887013"/>
    </source>
</evidence>
<sequence length="117" mass="13250">MLFSILDSGVIDRCVISSERTVALETCDNLFITGSTPTSADSKPNKSEKLIVFKDELLFDTKTFAFNIFKLFVYTTSESPPNYEGLKNYREAVYVVSSMRCYRADNRLPSFFISGDN</sequence>
<organism evidence="1 2">
    <name type="scientific">Nephila pilipes</name>
    <name type="common">Giant wood spider</name>
    <name type="synonym">Nephila maculata</name>
    <dbReference type="NCBI Taxonomy" id="299642"/>
    <lineage>
        <taxon>Eukaryota</taxon>
        <taxon>Metazoa</taxon>
        <taxon>Ecdysozoa</taxon>
        <taxon>Arthropoda</taxon>
        <taxon>Chelicerata</taxon>
        <taxon>Arachnida</taxon>
        <taxon>Araneae</taxon>
        <taxon>Araneomorphae</taxon>
        <taxon>Entelegynae</taxon>
        <taxon>Araneoidea</taxon>
        <taxon>Nephilidae</taxon>
        <taxon>Nephila</taxon>
    </lineage>
</organism>
<proteinExistence type="predicted"/>
<comment type="caution">
    <text evidence="1">The sequence shown here is derived from an EMBL/GenBank/DDBJ whole genome shotgun (WGS) entry which is preliminary data.</text>
</comment>